<feature type="region of interest" description="Disordered" evidence="1">
    <location>
        <begin position="307"/>
        <end position="336"/>
    </location>
</feature>
<reference evidence="3 4" key="1">
    <citation type="journal article" date="2024" name="Nat. Commun.">
        <title>Phylogenomics reveals the evolutionary origins of lichenization in chlorophyte algae.</title>
        <authorList>
            <person name="Puginier C."/>
            <person name="Libourel C."/>
            <person name="Otte J."/>
            <person name="Skaloud P."/>
            <person name="Haon M."/>
            <person name="Grisel S."/>
            <person name="Petersen M."/>
            <person name="Berrin J.G."/>
            <person name="Delaux P.M."/>
            <person name="Dal Grande F."/>
            <person name="Keller J."/>
        </authorList>
    </citation>
    <scope>NUCLEOTIDE SEQUENCE [LARGE SCALE GENOMIC DNA]</scope>
    <source>
        <strain evidence="3 4">SAG 2043</strain>
    </source>
</reference>
<evidence type="ECO:0008006" key="5">
    <source>
        <dbReference type="Google" id="ProtNLM"/>
    </source>
</evidence>
<feature type="region of interest" description="Disordered" evidence="1">
    <location>
        <begin position="81"/>
        <end position="119"/>
    </location>
</feature>
<proteinExistence type="predicted"/>
<sequence>MRAVRKARSLRAEESSRLSKAAPVIALSLGLCLAVSLLVLSYHEKRTADTELKHRFLHGQDRYGQEDSLLNSANRIFEVNADDHRGPIASKTRQPTALRTAGGSPDDSPGSNPKMGFYFAKDIPGSLKNGSEAAEGQASLQQLQSVAEHRANSGADKGLGFYFDIPAGIKQQAGGAQAPGDSSVTTVKTSITINASGSNVEDAMRSQTGSGSQASTSSKGGSDSSGNKPLGLYFQKDANKATGGREDAQDAVLPDHPQKLLAAAAGEVPVKPALGYYFGMQDGSEDDKQHNKPHARSLLRGLQQRHFLEPSAKLDTQPEQQPLGLSVLKAPQATRQ</sequence>
<feature type="region of interest" description="Disordered" evidence="1">
    <location>
        <begin position="196"/>
        <end position="232"/>
    </location>
</feature>
<accession>A0AAW1Q0K5</accession>
<evidence type="ECO:0000256" key="1">
    <source>
        <dbReference type="SAM" id="MobiDB-lite"/>
    </source>
</evidence>
<dbReference type="EMBL" id="JALJOR010000006">
    <property type="protein sequence ID" value="KAK9815424.1"/>
    <property type="molecule type" value="Genomic_DNA"/>
</dbReference>
<dbReference type="AlphaFoldDB" id="A0AAW1Q0K5"/>
<organism evidence="3 4">
    <name type="scientific">[Myrmecia] bisecta</name>
    <dbReference type="NCBI Taxonomy" id="41462"/>
    <lineage>
        <taxon>Eukaryota</taxon>
        <taxon>Viridiplantae</taxon>
        <taxon>Chlorophyta</taxon>
        <taxon>core chlorophytes</taxon>
        <taxon>Trebouxiophyceae</taxon>
        <taxon>Trebouxiales</taxon>
        <taxon>Trebouxiaceae</taxon>
        <taxon>Myrmecia</taxon>
    </lineage>
</organism>
<dbReference type="Proteomes" id="UP001489004">
    <property type="component" value="Unassembled WGS sequence"/>
</dbReference>
<keyword evidence="2" id="KW-0472">Membrane</keyword>
<keyword evidence="2" id="KW-1133">Transmembrane helix</keyword>
<gene>
    <name evidence="3" type="ORF">WJX72_003428</name>
</gene>
<name>A0AAW1Q0K5_9CHLO</name>
<evidence type="ECO:0000256" key="2">
    <source>
        <dbReference type="SAM" id="Phobius"/>
    </source>
</evidence>
<protein>
    <recommendedName>
        <fullName evidence="5">Transmembrane protein</fullName>
    </recommendedName>
</protein>
<keyword evidence="2" id="KW-0812">Transmembrane</keyword>
<feature type="compositionally biased region" description="Low complexity" evidence="1">
    <location>
        <begin position="206"/>
        <end position="226"/>
    </location>
</feature>
<feature type="transmembrane region" description="Helical" evidence="2">
    <location>
        <begin position="21"/>
        <end position="42"/>
    </location>
</feature>
<evidence type="ECO:0000313" key="3">
    <source>
        <dbReference type="EMBL" id="KAK9815424.1"/>
    </source>
</evidence>
<comment type="caution">
    <text evidence="3">The sequence shown here is derived from an EMBL/GenBank/DDBJ whole genome shotgun (WGS) entry which is preliminary data.</text>
</comment>
<evidence type="ECO:0000313" key="4">
    <source>
        <dbReference type="Proteomes" id="UP001489004"/>
    </source>
</evidence>
<keyword evidence="4" id="KW-1185">Reference proteome</keyword>